<keyword evidence="1" id="KW-1133">Transmembrane helix</keyword>
<sequence length="68" mass="7553">MTLSMKLESSTCHLTWPLSFSLLTLSMLITPCISVVITHLRSKAVVRNRPRFSHSVCNPNVARTGQLA</sequence>
<name>A0A1E4SAH1_CYBJN</name>
<dbReference type="RefSeq" id="XP_020073504.1">
    <property type="nucleotide sequence ID" value="XM_020212958.1"/>
</dbReference>
<evidence type="ECO:0000256" key="1">
    <source>
        <dbReference type="SAM" id="Phobius"/>
    </source>
</evidence>
<organism evidence="2 3">
    <name type="scientific">Cyberlindnera jadinii (strain ATCC 18201 / CBS 1600 / BCRC 20928 / JCM 3617 / NBRC 0987 / NRRL Y-1542)</name>
    <name type="common">Torula yeast</name>
    <name type="synonym">Candida utilis</name>
    <dbReference type="NCBI Taxonomy" id="983966"/>
    <lineage>
        <taxon>Eukaryota</taxon>
        <taxon>Fungi</taxon>
        <taxon>Dikarya</taxon>
        <taxon>Ascomycota</taxon>
        <taxon>Saccharomycotina</taxon>
        <taxon>Saccharomycetes</taxon>
        <taxon>Phaffomycetales</taxon>
        <taxon>Phaffomycetaceae</taxon>
        <taxon>Cyberlindnera</taxon>
    </lineage>
</organism>
<feature type="transmembrane region" description="Helical" evidence="1">
    <location>
        <begin position="20"/>
        <end position="40"/>
    </location>
</feature>
<protein>
    <submittedName>
        <fullName evidence="2">Uncharacterized protein</fullName>
    </submittedName>
</protein>
<gene>
    <name evidence="2" type="ORF">CYBJADRAFT_13108</name>
</gene>
<keyword evidence="1" id="KW-0472">Membrane</keyword>
<reference evidence="2 3" key="1">
    <citation type="journal article" date="2016" name="Proc. Natl. Acad. Sci. U.S.A.">
        <title>Comparative genomics of biotechnologically important yeasts.</title>
        <authorList>
            <person name="Riley R."/>
            <person name="Haridas S."/>
            <person name="Wolfe K.H."/>
            <person name="Lopes M.R."/>
            <person name="Hittinger C.T."/>
            <person name="Goeker M."/>
            <person name="Salamov A.A."/>
            <person name="Wisecaver J.H."/>
            <person name="Long T.M."/>
            <person name="Calvey C.H."/>
            <person name="Aerts A.L."/>
            <person name="Barry K.W."/>
            <person name="Choi C."/>
            <person name="Clum A."/>
            <person name="Coughlan A.Y."/>
            <person name="Deshpande S."/>
            <person name="Douglass A.P."/>
            <person name="Hanson S.J."/>
            <person name="Klenk H.-P."/>
            <person name="LaButti K.M."/>
            <person name="Lapidus A."/>
            <person name="Lindquist E.A."/>
            <person name="Lipzen A.M."/>
            <person name="Meier-Kolthoff J.P."/>
            <person name="Ohm R.A."/>
            <person name="Otillar R.P."/>
            <person name="Pangilinan J.L."/>
            <person name="Peng Y."/>
            <person name="Rokas A."/>
            <person name="Rosa C.A."/>
            <person name="Scheuner C."/>
            <person name="Sibirny A.A."/>
            <person name="Slot J.C."/>
            <person name="Stielow J.B."/>
            <person name="Sun H."/>
            <person name="Kurtzman C.P."/>
            <person name="Blackwell M."/>
            <person name="Grigoriev I.V."/>
            <person name="Jeffries T.W."/>
        </authorList>
    </citation>
    <scope>NUCLEOTIDE SEQUENCE [LARGE SCALE GENOMIC DNA]</scope>
    <source>
        <strain evidence="3">ATCC 18201 / CBS 1600 / BCRC 20928 / JCM 3617 / NBRC 0987 / NRRL Y-1542</strain>
    </source>
</reference>
<dbReference type="GeneID" id="30987354"/>
<dbReference type="Proteomes" id="UP000094389">
    <property type="component" value="Unassembled WGS sequence"/>
</dbReference>
<evidence type="ECO:0000313" key="2">
    <source>
        <dbReference type="EMBL" id="ODV76465.1"/>
    </source>
</evidence>
<dbReference type="EMBL" id="KV453925">
    <property type="protein sequence ID" value="ODV76465.1"/>
    <property type="molecule type" value="Genomic_DNA"/>
</dbReference>
<proteinExistence type="predicted"/>
<evidence type="ECO:0000313" key="3">
    <source>
        <dbReference type="Proteomes" id="UP000094389"/>
    </source>
</evidence>
<keyword evidence="3" id="KW-1185">Reference proteome</keyword>
<accession>A0A1E4SAH1</accession>
<keyword evidence="1" id="KW-0812">Transmembrane</keyword>
<dbReference type="AlphaFoldDB" id="A0A1E4SAH1"/>